<evidence type="ECO:0000256" key="1">
    <source>
        <dbReference type="SAM" id="Coils"/>
    </source>
</evidence>
<reference evidence="3" key="1">
    <citation type="submission" date="2016-11" db="UniProtKB">
        <authorList>
            <consortium name="WormBaseParasite"/>
        </authorList>
    </citation>
    <scope>IDENTIFICATION</scope>
</reference>
<organism evidence="2 3">
    <name type="scientific">Caenorhabditis tropicalis</name>
    <dbReference type="NCBI Taxonomy" id="1561998"/>
    <lineage>
        <taxon>Eukaryota</taxon>
        <taxon>Metazoa</taxon>
        <taxon>Ecdysozoa</taxon>
        <taxon>Nematoda</taxon>
        <taxon>Chromadorea</taxon>
        <taxon>Rhabditida</taxon>
        <taxon>Rhabditina</taxon>
        <taxon>Rhabditomorpha</taxon>
        <taxon>Rhabditoidea</taxon>
        <taxon>Rhabditidae</taxon>
        <taxon>Peloderinae</taxon>
        <taxon>Caenorhabditis</taxon>
    </lineage>
</organism>
<dbReference type="WBParaSite" id="Csp11.Scaffold630.g21166.t1">
    <property type="protein sequence ID" value="Csp11.Scaffold630.g21166.t1"/>
    <property type="gene ID" value="Csp11.Scaffold630.g21166"/>
</dbReference>
<sequence>MMSQLNERQSTFGWTVSLFRQAISNSNVGWILRQMFSRCERPLSAEDIISRMSGSNPSTTTKIPDGFMEKFTFLPRVPMDHMLKMLGYADICRLQRVSGPFAEFFTGNSRKLYAMNELVHGHIKLEGTNRVSITRFNKTLIINHDQLSKSLRTTRIRNMMIVQTGTLRADSFHIPELTCSKLDIRLYDALDETAVIELIRVLEQIAIHLHITSLTLIARTNDDCAALRNRLVEITNRSANLIQQQTVISVIPP</sequence>
<dbReference type="AlphaFoldDB" id="A0A1I7V0G5"/>
<proteinExistence type="predicted"/>
<keyword evidence="1" id="KW-0175">Coiled coil</keyword>
<evidence type="ECO:0000313" key="2">
    <source>
        <dbReference type="Proteomes" id="UP000095282"/>
    </source>
</evidence>
<dbReference type="Proteomes" id="UP000095282">
    <property type="component" value="Unplaced"/>
</dbReference>
<name>A0A1I7V0G5_9PELO</name>
<feature type="coiled-coil region" evidence="1">
    <location>
        <begin position="217"/>
        <end position="244"/>
    </location>
</feature>
<evidence type="ECO:0000313" key="3">
    <source>
        <dbReference type="WBParaSite" id="Csp11.Scaffold630.g21166.t1"/>
    </source>
</evidence>
<dbReference type="eggNOG" id="ENOG502THII">
    <property type="taxonomic scope" value="Eukaryota"/>
</dbReference>
<accession>A0A1I7V0G5</accession>
<protein>
    <submittedName>
        <fullName evidence="3">F-box domain-containing protein</fullName>
    </submittedName>
</protein>
<dbReference type="STRING" id="1561998.A0A1I7V0G5"/>
<keyword evidence="2" id="KW-1185">Reference proteome</keyword>